<reference evidence="3 4" key="1">
    <citation type="submission" date="2016-02" db="EMBL/GenBank/DDBJ databases">
        <authorList>
            <person name="Wen L."/>
            <person name="He K."/>
            <person name="Yang H."/>
        </authorList>
    </citation>
    <scope>NUCLEOTIDE SEQUENCE [LARGE SCALE GENOMIC DNA]</scope>
    <source>
        <strain evidence="3 4">CV58</strain>
    </source>
</reference>
<dbReference type="PANTHER" id="PTHR39555:SF1">
    <property type="entry name" value="TYPE IV PILUS INNER MEMBRANE COMPONENT PILO"/>
    <property type="match status" value="1"/>
</dbReference>
<dbReference type="InterPro" id="IPR007445">
    <property type="entry name" value="PilO"/>
</dbReference>
<dbReference type="GO" id="GO:0043107">
    <property type="term" value="P:type IV pilus-dependent motility"/>
    <property type="evidence" value="ECO:0007669"/>
    <property type="project" value="InterPro"/>
</dbReference>
<dbReference type="GO" id="GO:0043683">
    <property type="term" value="P:type IV pilus assembly"/>
    <property type="evidence" value="ECO:0007669"/>
    <property type="project" value="InterPro"/>
</dbReference>
<organism evidence="3 4">
    <name type="scientific">Ventosimonas gracilis</name>
    <dbReference type="NCBI Taxonomy" id="1680762"/>
    <lineage>
        <taxon>Bacteria</taxon>
        <taxon>Pseudomonadati</taxon>
        <taxon>Pseudomonadota</taxon>
        <taxon>Gammaproteobacteria</taxon>
        <taxon>Pseudomonadales</taxon>
        <taxon>Ventosimonadaceae</taxon>
        <taxon>Ventosimonas</taxon>
    </lineage>
</organism>
<dbReference type="AlphaFoldDB" id="A0A139SSK1"/>
<feature type="transmembrane region" description="Helical" evidence="2">
    <location>
        <begin position="28"/>
        <end position="49"/>
    </location>
</feature>
<dbReference type="Proteomes" id="UP000072660">
    <property type="component" value="Unassembled WGS sequence"/>
</dbReference>
<evidence type="ECO:0000313" key="4">
    <source>
        <dbReference type="Proteomes" id="UP000072660"/>
    </source>
</evidence>
<protein>
    <submittedName>
        <fullName evidence="3">Pilus assembly protein PilP</fullName>
    </submittedName>
</protein>
<gene>
    <name evidence="3" type="ORF">AXE65_02915</name>
</gene>
<name>A0A139SSK1_9GAMM</name>
<keyword evidence="2" id="KW-0812">Transmembrane</keyword>
<evidence type="ECO:0000313" key="3">
    <source>
        <dbReference type="EMBL" id="KXU37558.1"/>
    </source>
</evidence>
<accession>A0A139SSK1</accession>
<dbReference type="InterPro" id="IPR014717">
    <property type="entry name" value="Transl_elong_EF1B/ribsomal_bS6"/>
</dbReference>
<dbReference type="Pfam" id="PF04350">
    <property type="entry name" value="PilO"/>
    <property type="match status" value="1"/>
</dbReference>
<dbReference type="Gene3D" id="3.30.70.60">
    <property type="match status" value="1"/>
</dbReference>
<proteinExistence type="predicted"/>
<keyword evidence="2" id="KW-1133">Transmembrane helix</keyword>
<evidence type="ECO:0000256" key="1">
    <source>
        <dbReference type="SAM" id="Coils"/>
    </source>
</evidence>
<sequence>MSFANALEALKKIDINELDFNNLGSWPMAAKAIACSVLFVAVLVAGYFLQLQGQLEQLDAAKMEEGRLREEFSSKNRQSANLEAYQAQMGQMESAFGQMLRQLPSETEVPGLLEDINRAAFSSDLELEELKLLPESAHQFYIELPIQIAVVGEYHNLAAFISATSSLPRIVTLHDFSIRPVSAETPGRLQMDILAKTYRYEDKEAAQ</sequence>
<dbReference type="Gene3D" id="1.10.287.540">
    <property type="entry name" value="Helix hairpin bin"/>
    <property type="match status" value="1"/>
</dbReference>
<dbReference type="OrthoDB" id="9802133at2"/>
<dbReference type="PIRSF" id="PIRSF016482">
    <property type="entry name" value="PilO"/>
    <property type="match status" value="1"/>
</dbReference>
<dbReference type="PANTHER" id="PTHR39555">
    <property type="entry name" value="FIMBRIAL ASSEMBLY PROTEIN PILO-LIKE PROTEIN-RELATED"/>
    <property type="match status" value="1"/>
</dbReference>
<feature type="coiled-coil region" evidence="1">
    <location>
        <begin position="51"/>
        <end position="95"/>
    </location>
</feature>
<keyword evidence="4" id="KW-1185">Reference proteome</keyword>
<comment type="caution">
    <text evidence="3">The sequence shown here is derived from an EMBL/GenBank/DDBJ whole genome shotgun (WGS) entry which is preliminary data.</text>
</comment>
<keyword evidence="1" id="KW-0175">Coiled coil</keyword>
<dbReference type="RefSeq" id="WP_068390531.1">
    <property type="nucleotide sequence ID" value="NZ_LSZO01000162.1"/>
</dbReference>
<evidence type="ECO:0000256" key="2">
    <source>
        <dbReference type="SAM" id="Phobius"/>
    </source>
</evidence>
<dbReference type="EMBL" id="LSZO01000162">
    <property type="protein sequence ID" value="KXU37558.1"/>
    <property type="molecule type" value="Genomic_DNA"/>
</dbReference>
<keyword evidence="2" id="KW-0472">Membrane</keyword>